<gene>
    <name evidence="1" type="ORF">B0188_04620</name>
</gene>
<evidence type="ECO:0000313" key="1">
    <source>
        <dbReference type="EMBL" id="OOS05095.1"/>
    </source>
</evidence>
<dbReference type="Proteomes" id="UP000190023">
    <property type="component" value="Unassembled WGS sequence"/>
</dbReference>
<accession>A0A1T0B4N8</accession>
<reference evidence="1 2" key="1">
    <citation type="submission" date="2017-02" db="EMBL/GenBank/DDBJ databases">
        <title>Draft genome sequence of Haemophilus felis CCUG 31170 type strain.</title>
        <authorList>
            <person name="Engstrom-Jakobsson H."/>
            <person name="Salva-Serra F."/>
            <person name="Thorell K."/>
            <person name="Gonzales-Siles L."/>
            <person name="Karlsson R."/>
            <person name="Boulund F."/>
            <person name="Engstrand L."/>
            <person name="Kristiansson E."/>
            <person name="Moore E."/>
        </authorList>
    </citation>
    <scope>NUCLEOTIDE SEQUENCE [LARGE SCALE GENOMIC DNA]</scope>
    <source>
        <strain evidence="1 2">CCUG 31170</strain>
    </source>
</reference>
<evidence type="ECO:0000313" key="2">
    <source>
        <dbReference type="Proteomes" id="UP000190023"/>
    </source>
</evidence>
<dbReference type="EMBL" id="MUYB01000016">
    <property type="protein sequence ID" value="OOS05095.1"/>
    <property type="molecule type" value="Genomic_DNA"/>
</dbReference>
<feature type="non-terminal residue" evidence="1">
    <location>
        <position position="1"/>
    </location>
</feature>
<dbReference type="STRING" id="123822.B0188_04620"/>
<dbReference type="AlphaFoldDB" id="A0A1T0B4N8"/>
<sequence>NAVENNLLSQAKSEKLIKYMDLLDEKGKLTFNQLDESKKLLDEHNYIDLLIKQHQKNPDLLNENQKSYLREKLSEIALDLVKQNNHRLSFNEALNELYNWDFTQPQIGADYSKLTSEIKRNTIVTDNLDQKLGKSTLEAGLLIGSSPSTLLKGVSFIENTAVNLSGKALGIAPKLEGALANMANDLRYISSEGIYYANNPALLAQGGINTMTNYLNKTTKMMAETPIKVAVTNGIAAATVKAGFEGYDYYRDPNKKLTKENLLNSGKEVALSGGLALSTSGMPITSSVLMGITADKLKDNSFNIGRTYSSNIIGKIYENTLPQNSIMTPVFKETLINIYERAYDEKTNKNDKN</sequence>
<comment type="caution">
    <text evidence="1">The sequence shown here is derived from an EMBL/GenBank/DDBJ whole genome shotgun (WGS) entry which is preliminary data.</text>
</comment>
<proteinExistence type="predicted"/>
<name>A0A1T0B4N8_9PAST</name>
<protein>
    <submittedName>
        <fullName evidence="1">Uncharacterized protein</fullName>
    </submittedName>
</protein>
<keyword evidence="2" id="KW-1185">Reference proteome</keyword>
<organism evidence="1 2">
    <name type="scientific">[Haemophilus] felis</name>
    <dbReference type="NCBI Taxonomy" id="123822"/>
    <lineage>
        <taxon>Bacteria</taxon>
        <taxon>Pseudomonadati</taxon>
        <taxon>Pseudomonadota</taxon>
        <taxon>Gammaproteobacteria</taxon>
        <taxon>Pasteurellales</taxon>
        <taxon>Pasteurellaceae</taxon>
    </lineage>
</organism>